<sequence length="492" mass="54404">MVSRGGRSKGCTNCRRRRVKCVCCYTLPTNSVVPIDETRPICMRCKKRGLESTCEGSRDTTWINEFSGVNSPSPESNDQTVVLPAVVVSSPLSSAAFTDTICLTFTRKYMLRGGPVEMACNSVMTNTLTSTPSIDLLRDAILGLSFTFYGYQHRQAGIMSKGYSQYGVVLRRLNTHLTRPGLQTSHETILTALTCMLLEIFLPTGPDNFFKHLTGIEAILELRGAPSPPYDDETITLLSGIRVLSIVSGLARSKPSLFSRPEWKRIPCKRMGEAGQLRHRIFMILADCTTLMSRRGIVVATEDFAARQALLEDSKLLLTELEEILPDWVAYNEVQMQGPTSKLAKEMRIANQDSALTCMLYYAGYICLIQLIDFIEPSSHYRSLRNSAAVKILKSLQLKISDQSSGGPESNTVTYVATKIAWEALGGIHSPEGRKLARLVRQTASGVSTDAVWQSKVQPVRFAMASANIDDNSQYSSDQESTFEGVMEGWVS</sequence>
<protein>
    <recommendedName>
        <fullName evidence="2">Zn(2)-C6 fungal-type domain-containing protein</fullName>
    </recommendedName>
</protein>
<evidence type="ECO:0000259" key="2">
    <source>
        <dbReference type="PROSITE" id="PS50048"/>
    </source>
</evidence>
<dbReference type="InterPro" id="IPR001138">
    <property type="entry name" value="Zn2Cys6_DnaBD"/>
</dbReference>
<dbReference type="GO" id="GO:0000981">
    <property type="term" value="F:DNA-binding transcription factor activity, RNA polymerase II-specific"/>
    <property type="evidence" value="ECO:0007669"/>
    <property type="project" value="InterPro"/>
</dbReference>
<evidence type="ECO:0000313" key="3">
    <source>
        <dbReference type="EMBL" id="KAH7135540.1"/>
    </source>
</evidence>
<dbReference type="EMBL" id="JAGMWT010000002">
    <property type="protein sequence ID" value="KAH7135540.1"/>
    <property type="molecule type" value="Genomic_DNA"/>
</dbReference>
<keyword evidence="4" id="KW-1185">Reference proteome</keyword>
<feature type="domain" description="Zn(2)-C6 fungal-type" evidence="2">
    <location>
        <begin position="10"/>
        <end position="54"/>
    </location>
</feature>
<evidence type="ECO:0000256" key="1">
    <source>
        <dbReference type="ARBA" id="ARBA00023242"/>
    </source>
</evidence>
<accession>A0A9P9EBX7</accession>
<gene>
    <name evidence="3" type="ORF">B0J11DRAFT_564862</name>
</gene>
<reference evidence="3" key="1">
    <citation type="journal article" date="2021" name="Nat. Commun.">
        <title>Genetic determinants of endophytism in the Arabidopsis root mycobiome.</title>
        <authorList>
            <person name="Mesny F."/>
            <person name="Miyauchi S."/>
            <person name="Thiergart T."/>
            <person name="Pickel B."/>
            <person name="Atanasova L."/>
            <person name="Karlsson M."/>
            <person name="Huettel B."/>
            <person name="Barry K.W."/>
            <person name="Haridas S."/>
            <person name="Chen C."/>
            <person name="Bauer D."/>
            <person name="Andreopoulos W."/>
            <person name="Pangilinan J."/>
            <person name="LaButti K."/>
            <person name="Riley R."/>
            <person name="Lipzen A."/>
            <person name="Clum A."/>
            <person name="Drula E."/>
            <person name="Henrissat B."/>
            <person name="Kohler A."/>
            <person name="Grigoriev I.V."/>
            <person name="Martin F.M."/>
            <person name="Hacquard S."/>
        </authorList>
    </citation>
    <scope>NUCLEOTIDE SEQUENCE</scope>
    <source>
        <strain evidence="3">MPI-CAGE-CH-0243</strain>
    </source>
</reference>
<keyword evidence="1" id="KW-0539">Nucleus</keyword>
<dbReference type="GO" id="GO:0008270">
    <property type="term" value="F:zinc ion binding"/>
    <property type="evidence" value="ECO:0007669"/>
    <property type="project" value="InterPro"/>
</dbReference>
<dbReference type="PANTHER" id="PTHR38111">
    <property type="entry name" value="ZN(2)-C6 FUNGAL-TYPE DOMAIN-CONTAINING PROTEIN-RELATED"/>
    <property type="match status" value="1"/>
</dbReference>
<dbReference type="OrthoDB" id="5126878at2759"/>
<proteinExistence type="predicted"/>
<dbReference type="PANTHER" id="PTHR38111:SF2">
    <property type="entry name" value="FINGER DOMAIN PROTEIN, PUTATIVE (AFU_ORTHOLOGUE AFUA_1G01560)-RELATED"/>
    <property type="match status" value="1"/>
</dbReference>
<comment type="caution">
    <text evidence="3">The sequence shown here is derived from an EMBL/GenBank/DDBJ whole genome shotgun (WGS) entry which is preliminary data.</text>
</comment>
<dbReference type="Proteomes" id="UP000700596">
    <property type="component" value="Unassembled WGS sequence"/>
</dbReference>
<name>A0A9P9EBX7_9PLEO</name>
<dbReference type="InterPro" id="IPR053178">
    <property type="entry name" value="Osmoadaptation_assoc"/>
</dbReference>
<evidence type="ECO:0000313" key="4">
    <source>
        <dbReference type="Proteomes" id="UP000700596"/>
    </source>
</evidence>
<dbReference type="CDD" id="cd00067">
    <property type="entry name" value="GAL4"/>
    <property type="match status" value="1"/>
</dbReference>
<dbReference type="AlphaFoldDB" id="A0A9P9EBX7"/>
<organism evidence="3 4">
    <name type="scientific">Dendryphion nanum</name>
    <dbReference type="NCBI Taxonomy" id="256645"/>
    <lineage>
        <taxon>Eukaryota</taxon>
        <taxon>Fungi</taxon>
        <taxon>Dikarya</taxon>
        <taxon>Ascomycota</taxon>
        <taxon>Pezizomycotina</taxon>
        <taxon>Dothideomycetes</taxon>
        <taxon>Pleosporomycetidae</taxon>
        <taxon>Pleosporales</taxon>
        <taxon>Torulaceae</taxon>
        <taxon>Dendryphion</taxon>
    </lineage>
</organism>
<dbReference type="PROSITE" id="PS50048">
    <property type="entry name" value="ZN2_CY6_FUNGAL_2"/>
    <property type="match status" value="1"/>
</dbReference>